<dbReference type="InterPro" id="IPR001090">
    <property type="entry name" value="Ephrin_rcpt_lig-bd_dom"/>
</dbReference>
<sequence>LFGLFFFAAFFAFYSYHSSIFTSHFVYLFLLCSSSVSSEAPLSRPQWEEISVMDERNTPMRTYQVCNVMEANQNNWLRTRHISREGAQRVYIEIKFTLRDCNSLPGVPGTCKETFNMYYYESNNANLWFIKESQYVKIDTIAADESFTQVDVGDRVMKLNTEVRDISNLSKKGFYLAFQDLGACIALVSVRVFYKKCPLTVLNLAQFPDTITGGDTALVEVHGQCVNASEEFEAPKMYCSADGGWLVPIGRCVCKPGFEENKDFCQPCRPGTYKASATDAYCTKCPPHSSSPQEQSIECTCEKGFYRAEADPRSMACTRPPSSPENPISTVNETCVTLDWSPPRDMGGRGDITYSIHCTKCSGDARKCTPCGSSVHFVPRQYGLSSATVLVTDLQPDSNYSFTIESQNGVSDLSPTLRGTVVINITTTQTGKNILTKLLLKERRSKDSVTLAWQGPERPNGAIVEYEVIYYEKNQREQNYTVLKTRSNMMTVEGLKPGTTYVFRVRARTDGGYGSYGGEIELETNVFAIGDPNQPTILAVSVAGGIVLLIFLVTCFVVSRLQESLPGSRTYIHPHTYEDPNQAVRDFAKEIDASNIRIERVIGAGEFGNETRSIYVAIKSLKAGYSDKQRRDFLSEASIMGQFDHPNIIRLEGVVTRCKPVMIITEFMENGSLDTFLKKHDGQFTVIQLVGMLRGIASGMKYLSDMSYVHRDLAARNILVNSNLVCKVSDFGLSRVLEDDPEAAYTTRGGKIPIRWTAPEAIAYRKFTSASDVWSYGIVMWEVISYGERPYWEMSNQDVIKAIDEGYRLPAPMDCPVVLHQLMLDCWEKGRSDRPKFGQIVTILDKLIRNPASLRELQPKVYLEDPSTPEFSVNTVDEWLEAIKMGQYKENFSSAGYFQVWQENYSVLCRARVMPRS</sequence>
<dbReference type="Pfam" id="PF07714">
    <property type="entry name" value="PK_Tyr_Ser-Thr"/>
    <property type="match status" value="1"/>
</dbReference>
<evidence type="ECO:0000256" key="15">
    <source>
        <dbReference type="ARBA" id="ARBA00023170"/>
    </source>
</evidence>
<evidence type="ECO:0000256" key="13">
    <source>
        <dbReference type="ARBA" id="ARBA00023136"/>
    </source>
</evidence>
<feature type="domain" description="Eph LBD" evidence="25">
    <location>
        <begin position="1"/>
        <end position="202"/>
    </location>
</feature>
<keyword evidence="27" id="KW-1185">Reference proteome</keyword>
<dbReference type="InterPro" id="IPR020635">
    <property type="entry name" value="Tyr_kinase_cat_dom"/>
</dbReference>
<dbReference type="InterPro" id="IPR016257">
    <property type="entry name" value="Tyr_kinase_ephrin_rcpt"/>
</dbReference>
<dbReference type="FunFam" id="1.10.510.10:FF:000019">
    <property type="entry name" value="Ephrin type-A receptor 5"/>
    <property type="match status" value="1"/>
</dbReference>
<dbReference type="InterPro" id="IPR008266">
    <property type="entry name" value="Tyr_kinase_AS"/>
</dbReference>
<evidence type="ECO:0000256" key="2">
    <source>
        <dbReference type="ARBA" id="ARBA00011902"/>
    </source>
</evidence>
<dbReference type="PRINTS" id="PR00109">
    <property type="entry name" value="TYRKINASE"/>
</dbReference>
<dbReference type="SMART" id="SM00060">
    <property type="entry name" value="FN3"/>
    <property type="match status" value="2"/>
</dbReference>
<name>A0A3Q3WWA4_MOLML</name>
<dbReference type="FunFam" id="2.60.40.10:FF:001388">
    <property type="entry name" value="ephrin type-A receptor 3-like"/>
    <property type="match status" value="1"/>
</dbReference>
<dbReference type="InterPro" id="IPR013761">
    <property type="entry name" value="SAM/pointed_sf"/>
</dbReference>
<keyword evidence="16" id="KW-0325">Glycoprotein</keyword>
<dbReference type="Ensembl" id="ENSMMOT00000013872.1">
    <property type="protein sequence ID" value="ENSMMOP00000013649.1"/>
    <property type="gene ID" value="ENSMMOG00000008212.1"/>
</dbReference>
<keyword evidence="3" id="KW-1003">Cell membrane</keyword>
<keyword evidence="20" id="KW-1015">Disulfide bond</keyword>
<evidence type="ECO:0000256" key="12">
    <source>
        <dbReference type="ARBA" id="ARBA00022989"/>
    </source>
</evidence>
<evidence type="ECO:0000313" key="27">
    <source>
        <dbReference type="Proteomes" id="UP000261620"/>
    </source>
</evidence>
<dbReference type="CDD" id="cd00063">
    <property type="entry name" value="FN3"/>
    <property type="match status" value="2"/>
</dbReference>
<evidence type="ECO:0000256" key="7">
    <source>
        <dbReference type="ARBA" id="ARBA00022729"/>
    </source>
</evidence>
<dbReference type="PROSITE" id="PS50105">
    <property type="entry name" value="SAM_DOMAIN"/>
    <property type="match status" value="1"/>
</dbReference>
<dbReference type="InterPro" id="IPR000719">
    <property type="entry name" value="Prot_kinase_dom"/>
</dbReference>
<dbReference type="SUPFAM" id="SSF47769">
    <property type="entry name" value="SAM/Pointed domain"/>
    <property type="match status" value="1"/>
</dbReference>
<dbReference type="SUPFAM" id="SSF49785">
    <property type="entry name" value="Galactose-binding domain-like"/>
    <property type="match status" value="1"/>
</dbReference>
<dbReference type="FunFam" id="3.30.200.20:FF:000143">
    <property type="entry name" value="Ephrin type-B receptor 6"/>
    <property type="match status" value="1"/>
</dbReference>
<evidence type="ECO:0000256" key="9">
    <source>
        <dbReference type="ARBA" id="ARBA00022741"/>
    </source>
</evidence>
<feature type="transmembrane region" description="Helical" evidence="21">
    <location>
        <begin position="537"/>
        <end position="559"/>
    </location>
</feature>
<dbReference type="PROSITE" id="PS50011">
    <property type="entry name" value="PROTEIN_KINASE_DOM"/>
    <property type="match status" value="1"/>
</dbReference>
<evidence type="ECO:0000256" key="17">
    <source>
        <dbReference type="ARBA" id="ARBA00051243"/>
    </source>
</evidence>
<organism evidence="26 27">
    <name type="scientific">Mola mola</name>
    <name type="common">Ocean sunfish</name>
    <name type="synonym">Tetraodon mola</name>
    <dbReference type="NCBI Taxonomy" id="94237"/>
    <lineage>
        <taxon>Eukaryota</taxon>
        <taxon>Metazoa</taxon>
        <taxon>Chordata</taxon>
        <taxon>Craniata</taxon>
        <taxon>Vertebrata</taxon>
        <taxon>Euteleostomi</taxon>
        <taxon>Actinopterygii</taxon>
        <taxon>Neopterygii</taxon>
        <taxon>Teleostei</taxon>
        <taxon>Neoteleostei</taxon>
        <taxon>Acanthomorphata</taxon>
        <taxon>Eupercaria</taxon>
        <taxon>Tetraodontiformes</taxon>
        <taxon>Molidae</taxon>
        <taxon>Mola</taxon>
    </lineage>
</organism>
<dbReference type="PROSITE" id="PS00791">
    <property type="entry name" value="RECEPTOR_TYR_KIN_V_2"/>
    <property type="match status" value="1"/>
</dbReference>
<evidence type="ECO:0000256" key="19">
    <source>
        <dbReference type="PIRSR" id="PIRSR000666-2"/>
    </source>
</evidence>
<feature type="disulfide bond" evidence="20">
    <location>
        <begin position="66"/>
        <end position="184"/>
    </location>
</feature>
<feature type="domain" description="Fibronectin type-III" evidence="24">
    <location>
        <begin position="320"/>
        <end position="430"/>
    </location>
</feature>
<keyword evidence="11 19" id="KW-0067">ATP-binding</keyword>
<feature type="domain" description="Protein kinase" evidence="22">
    <location>
        <begin position="596"/>
        <end position="848"/>
    </location>
</feature>
<dbReference type="PANTHER" id="PTHR46877:SF8">
    <property type="entry name" value="RECEPTOR PROTEIN-TYROSINE KINASE"/>
    <property type="match status" value="1"/>
</dbReference>
<dbReference type="Gene3D" id="1.10.510.10">
    <property type="entry name" value="Transferase(Phosphotransferase) domain 1"/>
    <property type="match status" value="1"/>
</dbReference>
<evidence type="ECO:0000256" key="8">
    <source>
        <dbReference type="ARBA" id="ARBA00022737"/>
    </source>
</evidence>
<dbReference type="InterPro" id="IPR008979">
    <property type="entry name" value="Galactose-bd-like_sf"/>
</dbReference>
<dbReference type="FunFam" id="2.10.50.10:FF:000001">
    <property type="entry name" value="Ephrin type-A receptor 5"/>
    <property type="match status" value="1"/>
</dbReference>
<keyword evidence="10" id="KW-0418">Kinase</keyword>
<evidence type="ECO:0000256" key="6">
    <source>
        <dbReference type="ARBA" id="ARBA00022692"/>
    </source>
</evidence>
<evidence type="ECO:0000256" key="4">
    <source>
        <dbReference type="ARBA" id="ARBA00022553"/>
    </source>
</evidence>
<dbReference type="SMART" id="SM01411">
    <property type="entry name" value="Ephrin_rec_like"/>
    <property type="match status" value="1"/>
</dbReference>
<evidence type="ECO:0000256" key="3">
    <source>
        <dbReference type="ARBA" id="ARBA00022475"/>
    </source>
</evidence>
<dbReference type="PRINTS" id="PR00014">
    <property type="entry name" value="FNTYPEIII"/>
</dbReference>
<dbReference type="InterPro" id="IPR001426">
    <property type="entry name" value="Tyr_kinase_rcpt_V_CS"/>
</dbReference>
<dbReference type="InterPro" id="IPR001245">
    <property type="entry name" value="Ser-Thr/Tyr_kinase_cat_dom"/>
</dbReference>
<feature type="domain" description="SAM" evidence="23">
    <location>
        <begin position="871"/>
        <end position="897"/>
    </location>
</feature>
<dbReference type="PROSITE" id="PS51550">
    <property type="entry name" value="EPH_LBD"/>
    <property type="match status" value="1"/>
</dbReference>
<dbReference type="FunFam" id="2.60.40.1770:FF:000001">
    <property type="entry name" value="Ephrin type-A receptor 5"/>
    <property type="match status" value="1"/>
</dbReference>
<keyword evidence="7" id="KW-0732">Signal</keyword>
<keyword evidence="8" id="KW-0677">Repeat</keyword>
<keyword evidence="6 21" id="KW-0812">Transmembrane</keyword>
<feature type="active site" description="Proton acceptor" evidence="18">
    <location>
        <position position="712"/>
    </location>
</feature>
<dbReference type="AlphaFoldDB" id="A0A3Q3WWA4"/>
<dbReference type="GO" id="GO:0005005">
    <property type="term" value="F:transmembrane-ephrin receptor activity"/>
    <property type="evidence" value="ECO:0007669"/>
    <property type="project" value="TreeGrafter"/>
</dbReference>
<dbReference type="PROSITE" id="PS50853">
    <property type="entry name" value="FN3"/>
    <property type="match status" value="2"/>
</dbReference>
<evidence type="ECO:0000256" key="5">
    <source>
        <dbReference type="ARBA" id="ARBA00022679"/>
    </source>
</evidence>
<evidence type="ECO:0000256" key="18">
    <source>
        <dbReference type="PIRSR" id="PIRSR000666-1"/>
    </source>
</evidence>
<evidence type="ECO:0000259" key="22">
    <source>
        <dbReference type="PROSITE" id="PS50011"/>
    </source>
</evidence>
<evidence type="ECO:0000256" key="14">
    <source>
        <dbReference type="ARBA" id="ARBA00023137"/>
    </source>
</evidence>
<dbReference type="Pfam" id="PF25599">
    <property type="entry name" value="Ephrin_CRD"/>
    <property type="match status" value="1"/>
</dbReference>
<evidence type="ECO:0000256" key="20">
    <source>
        <dbReference type="PIRSR" id="PIRSR000666-3"/>
    </source>
</evidence>
<dbReference type="FunFam" id="2.60.120.260:FF:000001">
    <property type="entry name" value="Ephrin type-A receptor 7"/>
    <property type="match status" value="1"/>
</dbReference>
<dbReference type="Pfam" id="PF01404">
    <property type="entry name" value="Ephrin_lbd"/>
    <property type="match status" value="1"/>
</dbReference>
<protein>
    <recommendedName>
        <fullName evidence="2">receptor protein-tyrosine kinase</fullName>
        <ecNumber evidence="2">2.7.10.1</ecNumber>
    </recommendedName>
</protein>
<dbReference type="FunFam" id="2.60.40.10:FF:000059">
    <property type="entry name" value="Ephrin type-A receptor 6"/>
    <property type="match status" value="1"/>
</dbReference>
<dbReference type="InterPro" id="IPR050449">
    <property type="entry name" value="Ephrin_rcpt_TKs"/>
</dbReference>
<feature type="binding site" evidence="19">
    <location>
        <position position="619"/>
    </location>
    <ligand>
        <name>ATP</name>
        <dbReference type="ChEBI" id="CHEBI:30616"/>
    </ligand>
</feature>
<evidence type="ECO:0000259" key="25">
    <source>
        <dbReference type="PROSITE" id="PS51550"/>
    </source>
</evidence>
<dbReference type="PANTHER" id="PTHR46877">
    <property type="entry name" value="EPH RECEPTOR A5"/>
    <property type="match status" value="1"/>
</dbReference>
<dbReference type="InterPro" id="IPR013783">
    <property type="entry name" value="Ig-like_fold"/>
</dbReference>
<evidence type="ECO:0000256" key="11">
    <source>
        <dbReference type="ARBA" id="ARBA00022840"/>
    </source>
</evidence>
<dbReference type="InterPro" id="IPR027936">
    <property type="entry name" value="Eph_TM"/>
</dbReference>
<dbReference type="Pfam" id="PF00041">
    <property type="entry name" value="fn3"/>
    <property type="match status" value="2"/>
</dbReference>
<dbReference type="Gene3D" id="3.30.200.20">
    <property type="entry name" value="Phosphorylase Kinase, domain 1"/>
    <property type="match status" value="1"/>
</dbReference>
<evidence type="ECO:0000256" key="1">
    <source>
        <dbReference type="ARBA" id="ARBA00004251"/>
    </source>
</evidence>
<dbReference type="InterPro" id="IPR036116">
    <property type="entry name" value="FN3_sf"/>
</dbReference>
<dbReference type="PIRSF" id="PIRSF000666">
    <property type="entry name" value="TyrPK_ephrin_receptor"/>
    <property type="match status" value="1"/>
</dbReference>
<dbReference type="InterPro" id="IPR001660">
    <property type="entry name" value="SAM"/>
</dbReference>
<evidence type="ECO:0000259" key="23">
    <source>
        <dbReference type="PROSITE" id="PS50105"/>
    </source>
</evidence>
<dbReference type="GO" id="GO:0005524">
    <property type="term" value="F:ATP binding"/>
    <property type="evidence" value="ECO:0007669"/>
    <property type="project" value="UniProtKB-KW"/>
</dbReference>
<dbReference type="Proteomes" id="UP000261620">
    <property type="component" value="Unplaced"/>
</dbReference>
<keyword evidence="9 19" id="KW-0547">Nucleotide-binding</keyword>
<keyword evidence="5" id="KW-0808">Transferase</keyword>
<keyword evidence="15" id="KW-0675">Receptor</keyword>
<dbReference type="Gene3D" id="2.60.40.1770">
    <property type="entry name" value="ephrin a2 ectodomain"/>
    <property type="match status" value="1"/>
</dbReference>
<dbReference type="PROSITE" id="PS00109">
    <property type="entry name" value="PROTEIN_KINASE_TYR"/>
    <property type="match status" value="1"/>
</dbReference>
<dbReference type="Pfam" id="PF00536">
    <property type="entry name" value="SAM_1"/>
    <property type="match status" value="1"/>
</dbReference>
<dbReference type="PROSITE" id="PS00790">
    <property type="entry name" value="RECEPTOR_TYR_KIN_V_1"/>
    <property type="match status" value="1"/>
</dbReference>
<dbReference type="Gene3D" id="2.10.50.10">
    <property type="entry name" value="Tumor Necrosis Factor Receptor, subunit A, domain 2"/>
    <property type="match status" value="1"/>
</dbReference>
<dbReference type="SMART" id="SM00219">
    <property type="entry name" value="TyrKc"/>
    <property type="match status" value="1"/>
</dbReference>
<comment type="catalytic activity">
    <reaction evidence="17">
        <text>L-tyrosyl-[protein] + ATP = O-phospho-L-tyrosyl-[protein] + ADP + H(+)</text>
        <dbReference type="Rhea" id="RHEA:10596"/>
        <dbReference type="Rhea" id="RHEA-COMP:10136"/>
        <dbReference type="Rhea" id="RHEA-COMP:20101"/>
        <dbReference type="ChEBI" id="CHEBI:15378"/>
        <dbReference type="ChEBI" id="CHEBI:30616"/>
        <dbReference type="ChEBI" id="CHEBI:46858"/>
        <dbReference type="ChEBI" id="CHEBI:61978"/>
        <dbReference type="ChEBI" id="CHEBI:456216"/>
        <dbReference type="EC" id="2.7.10.1"/>
    </reaction>
</comment>
<dbReference type="OMA" id="QEQAFEC"/>
<dbReference type="InterPro" id="IPR011009">
    <property type="entry name" value="Kinase-like_dom_sf"/>
</dbReference>
<reference evidence="26" key="2">
    <citation type="submission" date="2025-09" db="UniProtKB">
        <authorList>
            <consortium name="Ensembl"/>
        </authorList>
    </citation>
    <scope>IDENTIFICATION</scope>
</reference>
<comment type="subcellular location">
    <subcellularLocation>
        <location evidence="1">Cell membrane</location>
        <topology evidence="1">Single-pass type I membrane protein</topology>
    </subcellularLocation>
</comment>
<evidence type="ECO:0000256" key="21">
    <source>
        <dbReference type="SAM" id="Phobius"/>
    </source>
</evidence>
<evidence type="ECO:0000256" key="16">
    <source>
        <dbReference type="ARBA" id="ARBA00023180"/>
    </source>
</evidence>
<proteinExistence type="predicted"/>
<dbReference type="GO" id="GO:0030425">
    <property type="term" value="C:dendrite"/>
    <property type="evidence" value="ECO:0007669"/>
    <property type="project" value="TreeGrafter"/>
</dbReference>
<dbReference type="Pfam" id="PF14575">
    <property type="entry name" value="EphA2_TM"/>
    <property type="match status" value="1"/>
</dbReference>
<keyword evidence="13 21" id="KW-0472">Membrane</keyword>
<feature type="disulfide bond" evidence="20">
    <location>
        <begin position="101"/>
        <end position="111"/>
    </location>
</feature>
<dbReference type="Gene3D" id="2.60.120.260">
    <property type="entry name" value="Galactose-binding domain-like"/>
    <property type="match status" value="1"/>
</dbReference>
<dbReference type="Gene3D" id="2.60.40.10">
    <property type="entry name" value="Immunoglobulins"/>
    <property type="match status" value="2"/>
</dbReference>
<reference evidence="26" key="1">
    <citation type="submission" date="2025-08" db="UniProtKB">
        <authorList>
            <consortium name="Ensembl"/>
        </authorList>
    </citation>
    <scope>IDENTIFICATION</scope>
</reference>
<dbReference type="Gene3D" id="1.10.150.50">
    <property type="entry name" value="Transcription Factor, Ets-1"/>
    <property type="match status" value="1"/>
</dbReference>
<keyword evidence="4" id="KW-0597">Phosphoprotein</keyword>
<dbReference type="GO" id="GO:0005886">
    <property type="term" value="C:plasma membrane"/>
    <property type="evidence" value="ECO:0007669"/>
    <property type="project" value="UniProtKB-SubCell"/>
</dbReference>
<dbReference type="InterPro" id="IPR003961">
    <property type="entry name" value="FN3_dom"/>
</dbReference>
<dbReference type="SMART" id="SM00615">
    <property type="entry name" value="EPH_lbd"/>
    <property type="match status" value="1"/>
</dbReference>
<dbReference type="SUPFAM" id="SSF49265">
    <property type="entry name" value="Fibronectin type III"/>
    <property type="match status" value="1"/>
</dbReference>
<keyword evidence="14" id="KW-0829">Tyrosine-protein kinase</keyword>
<feature type="domain" description="Fibronectin type-III" evidence="24">
    <location>
        <begin position="434"/>
        <end position="527"/>
    </location>
</feature>
<dbReference type="GO" id="GO:0007411">
    <property type="term" value="P:axon guidance"/>
    <property type="evidence" value="ECO:0007669"/>
    <property type="project" value="TreeGrafter"/>
</dbReference>
<dbReference type="EC" id="2.7.10.1" evidence="2"/>
<keyword evidence="12 21" id="KW-1133">Transmembrane helix</keyword>
<evidence type="ECO:0000313" key="26">
    <source>
        <dbReference type="Ensembl" id="ENSMMOP00000013649.1"/>
    </source>
</evidence>
<evidence type="ECO:0000259" key="24">
    <source>
        <dbReference type="PROSITE" id="PS50853"/>
    </source>
</evidence>
<accession>A0A3Q3WWA4</accession>
<evidence type="ECO:0000256" key="10">
    <source>
        <dbReference type="ARBA" id="ARBA00022777"/>
    </source>
</evidence>
<dbReference type="SUPFAM" id="SSF56112">
    <property type="entry name" value="Protein kinase-like (PK-like)"/>
    <property type="match status" value="1"/>
</dbReference>